<reference evidence="1" key="2">
    <citation type="submission" date="2020-11" db="EMBL/GenBank/DDBJ databases">
        <authorList>
            <person name="McCartney M.A."/>
            <person name="Auch B."/>
            <person name="Kono T."/>
            <person name="Mallez S."/>
            <person name="Becker A."/>
            <person name="Gohl D.M."/>
            <person name="Silverstein K.A.T."/>
            <person name="Koren S."/>
            <person name="Bechman K.B."/>
            <person name="Herman A."/>
            <person name="Abrahante J.E."/>
            <person name="Garbe J."/>
        </authorList>
    </citation>
    <scope>NUCLEOTIDE SEQUENCE</scope>
    <source>
        <strain evidence="1">Duluth1</strain>
        <tissue evidence="1">Whole animal</tissue>
    </source>
</reference>
<dbReference type="Proteomes" id="UP000828390">
    <property type="component" value="Unassembled WGS sequence"/>
</dbReference>
<comment type="caution">
    <text evidence="1">The sequence shown here is derived from an EMBL/GenBank/DDBJ whole genome shotgun (WGS) entry which is preliminary data.</text>
</comment>
<proteinExistence type="predicted"/>
<evidence type="ECO:0000313" key="1">
    <source>
        <dbReference type="EMBL" id="KAH3823407.1"/>
    </source>
</evidence>
<accession>A0A9D4GUZ4</accession>
<name>A0A9D4GUZ4_DREPO</name>
<evidence type="ECO:0000313" key="2">
    <source>
        <dbReference type="Proteomes" id="UP000828390"/>
    </source>
</evidence>
<keyword evidence="2" id="KW-1185">Reference proteome</keyword>
<gene>
    <name evidence="1" type="ORF">DPMN_125206</name>
</gene>
<dbReference type="AlphaFoldDB" id="A0A9D4GUZ4"/>
<sequence>MSHLLCSEAERSRLHERRGFVVGFRFIEHGVCNHSETDVDKSARQTLDTSERADLWPVENGDPHMTL</sequence>
<dbReference type="EMBL" id="JAIWYP010000005">
    <property type="protein sequence ID" value="KAH3823407.1"/>
    <property type="molecule type" value="Genomic_DNA"/>
</dbReference>
<reference evidence="1" key="1">
    <citation type="journal article" date="2019" name="bioRxiv">
        <title>The Genome of the Zebra Mussel, Dreissena polymorpha: A Resource for Invasive Species Research.</title>
        <authorList>
            <person name="McCartney M.A."/>
            <person name="Auch B."/>
            <person name="Kono T."/>
            <person name="Mallez S."/>
            <person name="Zhang Y."/>
            <person name="Obille A."/>
            <person name="Becker A."/>
            <person name="Abrahante J.E."/>
            <person name="Garbe J."/>
            <person name="Badalamenti J.P."/>
            <person name="Herman A."/>
            <person name="Mangelson H."/>
            <person name="Liachko I."/>
            <person name="Sullivan S."/>
            <person name="Sone E.D."/>
            <person name="Koren S."/>
            <person name="Silverstein K.A.T."/>
            <person name="Beckman K.B."/>
            <person name="Gohl D.M."/>
        </authorList>
    </citation>
    <scope>NUCLEOTIDE SEQUENCE</scope>
    <source>
        <strain evidence="1">Duluth1</strain>
        <tissue evidence="1">Whole animal</tissue>
    </source>
</reference>
<organism evidence="1 2">
    <name type="scientific">Dreissena polymorpha</name>
    <name type="common">Zebra mussel</name>
    <name type="synonym">Mytilus polymorpha</name>
    <dbReference type="NCBI Taxonomy" id="45954"/>
    <lineage>
        <taxon>Eukaryota</taxon>
        <taxon>Metazoa</taxon>
        <taxon>Spiralia</taxon>
        <taxon>Lophotrochozoa</taxon>
        <taxon>Mollusca</taxon>
        <taxon>Bivalvia</taxon>
        <taxon>Autobranchia</taxon>
        <taxon>Heteroconchia</taxon>
        <taxon>Euheterodonta</taxon>
        <taxon>Imparidentia</taxon>
        <taxon>Neoheterodontei</taxon>
        <taxon>Myida</taxon>
        <taxon>Dreissenoidea</taxon>
        <taxon>Dreissenidae</taxon>
        <taxon>Dreissena</taxon>
    </lineage>
</organism>
<protein>
    <submittedName>
        <fullName evidence="1">Uncharacterized protein</fullName>
    </submittedName>
</protein>